<feature type="non-terminal residue" evidence="7">
    <location>
        <position position="1"/>
    </location>
</feature>
<dbReference type="CDD" id="cd21789">
    <property type="entry name" value="Rad21_Rec8_M_SpRec8p-like"/>
    <property type="match status" value="1"/>
</dbReference>
<feature type="region of interest" description="Disordered" evidence="4">
    <location>
        <begin position="230"/>
        <end position="266"/>
    </location>
</feature>
<evidence type="ECO:0000313" key="8">
    <source>
        <dbReference type="Proteomes" id="UP001367316"/>
    </source>
</evidence>
<protein>
    <submittedName>
        <fullName evidence="7">Rec8 like protein-domain-containing protein</fullName>
    </submittedName>
</protein>
<dbReference type="Pfam" id="PF04824">
    <property type="entry name" value="Rad21_Rec8"/>
    <property type="match status" value="1"/>
</dbReference>
<organism evidence="7 8">
    <name type="scientific">Phyllosticta paracitricarpa</name>
    <dbReference type="NCBI Taxonomy" id="2016321"/>
    <lineage>
        <taxon>Eukaryota</taxon>
        <taxon>Fungi</taxon>
        <taxon>Dikarya</taxon>
        <taxon>Ascomycota</taxon>
        <taxon>Pezizomycotina</taxon>
        <taxon>Dothideomycetes</taxon>
        <taxon>Dothideomycetes incertae sedis</taxon>
        <taxon>Botryosphaeriales</taxon>
        <taxon>Phyllostictaceae</taxon>
        <taxon>Phyllosticta</taxon>
    </lineage>
</organism>
<comment type="subcellular location">
    <subcellularLocation>
        <location evidence="1">Nucleus</location>
    </subcellularLocation>
</comment>
<sequence>QVLTSRKHGVATVWLVATLGSRSSLKKVNRKAILEVNVPKACETILAPEAPMALRLQSNLLYGVSRVYLQQCTYVLADCQNAQNSIRASLHVVRAAALDPEAGRSRPEQLLLQDDPSFLPEFALEPLDLAMDISAANASFTSGSNTLSPHASRRSRSITLDENLGGPFGGLNIPTSDTGAEDFGGFVVPSDDGAGIGAHGGSSHIQDDGFDPNADFAFDADGNLIEHDLPQQTHQTPRVGSASQSIAGGSARPLEREGIQQQEDTHVDDRMDIDLPEYGGEMIIPDGEPLSSVREHQSSPAAERSVQDAPVQSSSPVRVVAQRQRKSRVIPLDTTMELRNTELLGWQKNYLQNMAQAAQHKHSLRAAAQAKKNAEYWVLGLGIGGIGAIAGSTGIPGPLDMFKGEALLRTLGVRSEPTATKKRGHQLSAAEDEPQDRRVRQRSEEGEFGRGNEDDAVFYGDEDIEVAREAAEEIQSQLSQHFPWSATASARASSVAASARNALGLGGQGFPSSVAGPSSIGVAGSLGRRTSRMISASPLHGRGAQRGLEAAEHEHEQEEDLEETLGAFDSDMAIDGDEFELYGAAAGVDTQTANQSQFAHAQFDRQIVQFGEFIFETMQKKKADEDEEAGQVGKDDELLFGELIRPQSNTKAVAAQGFMHLLGLATQGRITVQQNEPYSDISISLPFAGSL</sequence>
<feature type="domain" description="Rad21/Rec8-like protein N-terminal" evidence="6">
    <location>
        <begin position="3"/>
        <end position="106"/>
    </location>
</feature>
<keyword evidence="3" id="KW-0539">Nucleus</keyword>
<dbReference type="InterPro" id="IPR023093">
    <property type="entry name" value="ScpA-like_C"/>
</dbReference>
<keyword evidence="8" id="KW-1185">Reference proteome</keyword>
<dbReference type="InterPro" id="IPR006910">
    <property type="entry name" value="Rad21_Rec8_N"/>
</dbReference>
<dbReference type="PANTHER" id="PTHR12585">
    <property type="entry name" value="SCC1 / RAD21 FAMILY MEMBER"/>
    <property type="match status" value="1"/>
</dbReference>
<evidence type="ECO:0000256" key="3">
    <source>
        <dbReference type="ARBA" id="ARBA00023242"/>
    </source>
</evidence>
<proteinExistence type="inferred from homology"/>
<gene>
    <name evidence="7" type="ORF">JOL62DRAFT_500219</name>
</gene>
<name>A0ABR1N933_9PEZI</name>
<evidence type="ECO:0000256" key="1">
    <source>
        <dbReference type="ARBA" id="ARBA00004123"/>
    </source>
</evidence>
<dbReference type="Pfam" id="PF04825">
    <property type="entry name" value="Rad21_Rec8_N"/>
    <property type="match status" value="1"/>
</dbReference>
<dbReference type="PANTHER" id="PTHR12585:SF70">
    <property type="entry name" value="RAD21_REC8 N TERMINAL DOMAIN PROTEIN (AFU_ORTHOLOGUE AFUA_6G02900)"/>
    <property type="match status" value="1"/>
</dbReference>
<feature type="region of interest" description="Disordered" evidence="4">
    <location>
        <begin position="414"/>
        <end position="455"/>
    </location>
</feature>
<feature type="compositionally biased region" description="Basic and acidic residues" evidence="4">
    <location>
        <begin position="253"/>
        <end position="266"/>
    </location>
</feature>
<dbReference type="InterPro" id="IPR039781">
    <property type="entry name" value="Rad21/Rec8-like"/>
</dbReference>
<comment type="similarity">
    <text evidence="2">Belongs to the rad21 family.</text>
</comment>
<feature type="region of interest" description="Disordered" evidence="4">
    <location>
        <begin position="280"/>
        <end position="322"/>
    </location>
</feature>
<dbReference type="InterPro" id="IPR036390">
    <property type="entry name" value="WH_DNA-bd_sf"/>
</dbReference>
<accession>A0ABR1N933</accession>
<feature type="compositionally biased region" description="Low complexity" evidence="4">
    <location>
        <begin position="240"/>
        <end position="251"/>
    </location>
</feature>
<evidence type="ECO:0000256" key="4">
    <source>
        <dbReference type="SAM" id="MobiDB-lite"/>
    </source>
</evidence>
<dbReference type="Gene3D" id="1.10.10.580">
    <property type="entry name" value="Structural maintenance of chromosome 1. Chain E"/>
    <property type="match status" value="1"/>
</dbReference>
<reference evidence="7 8" key="1">
    <citation type="submission" date="2024-04" db="EMBL/GenBank/DDBJ databases">
        <title>Phyllosticta paracitricarpa is synonymous to the EU quarantine fungus P. citricarpa based on phylogenomic analyses.</title>
        <authorList>
            <consortium name="Lawrence Berkeley National Laboratory"/>
            <person name="Van ingen-buijs V.A."/>
            <person name="Van westerhoven A.C."/>
            <person name="Haridas S."/>
            <person name="Skiadas P."/>
            <person name="Martin F."/>
            <person name="Groenewald J.Z."/>
            <person name="Crous P.W."/>
            <person name="Seidl M.F."/>
        </authorList>
    </citation>
    <scope>NUCLEOTIDE SEQUENCE [LARGE SCALE GENOMIC DNA]</scope>
    <source>
        <strain evidence="7 8">CBS 141358</strain>
    </source>
</reference>
<dbReference type="Proteomes" id="UP001367316">
    <property type="component" value="Unassembled WGS sequence"/>
</dbReference>
<evidence type="ECO:0000259" key="5">
    <source>
        <dbReference type="Pfam" id="PF04824"/>
    </source>
</evidence>
<evidence type="ECO:0000256" key="2">
    <source>
        <dbReference type="ARBA" id="ARBA00009870"/>
    </source>
</evidence>
<feature type="compositionally biased region" description="Basic and acidic residues" evidence="4">
    <location>
        <begin position="435"/>
        <end position="453"/>
    </location>
</feature>
<dbReference type="InterPro" id="IPR006909">
    <property type="entry name" value="Rad21/Rec8_C_eu"/>
</dbReference>
<feature type="domain" description="Rad21/Rec8-like protein C-terminal eukaryotic" evidence="5">
    <location>
        <begin position="647"/>
        <end position="685"/>
    </location>
</feature>
<dbReference type="SUPFAM" id="SSF46785">
    <property type="entry name" value="Winged helix' DNA-binding domain"/>
    <property type="match status" value="1"/>
</dbReference>
<evidence type="ECO:0000259" key="6">
    <source>
        <dbReference type="Pfam" id="PF04825"/>
    </source>
</evidence>
<comment type="caution">
    <text evidence="7">The sequence shown here is derived from an EMBL/GenBank/DDBJ whole genome shotgun (WGS) entry which is preliminary data.</text>
</comment>
<dbReference type="EMBL" id="JBBPBF010000012">
    <property type="protein sequence ID" value="KAK7611701.1"/>
    <property type="molecule type" value="Genomic_DNA"/>
</dbReference>
<evidence type="ECO:0000313" key="7">
    <source>
        <dbReference type="EMBL" id="KAK7611701.1"/>
    </source>
</evidence>